<feature type="transmembrane region" description="Helical" evidence="1">
    <location>
        <begin position="35"/>
        <end position="56"/>
    </location>
</feature>
<keyword evidence="1" id="KW-1133">Transmembrane helix</keyword>
<sequence length="132" mass="14619">MQILKSLVVWLCFVPVAILNGGLRQYVLDKVLGQWALPVSGALLSIFIFLITWALLPRLGEMRKMGAYIIACLWTGLTVLFEFAFGMMEGKTLGELLPAYNPLTGNLWLLVVLVTAVSPIIVCRRNKPEVNG</sequence>
<dbReference type="AlphaFoldDB" id="A0A9D1UYR0"/>
<evidence type="ECO:0000256" key="1">
    <source>
        <dbReference type="SAM" id="Phobius"/>
    </source>
</evidence>
<keyword evidence="1" id="KW-0472">Membrane</keyword>
<comment type="caution">
    <text evidence="2">The sequence shown here is derived from an EMBL/GenBank/DDBJ whole genome shotgun (WGS) entry which is preliminary data.</text>
</comment>
<reference evidence="2" key="1">
    <citation type="journal article" date="2021" name="PeerJ">
        <title>Extensive microbial diversity within the chicken gut microbiome revealed by metagenomics and culture.</title>
        <authorList>
            <person name="Gilroy R."/>
            <person name="Ravi A."/>
            <person name="Getino M."/>
            <person name="Pursley I."/>
            <person name="Horton D.L."/>
            <person name="Alikhan N.F."/>
            <person name="Baker D."/>
            <person name="Gharbi K."/>
            <person name="Hall N."/>
            <person name="Watson M."/>
            <person name="Adriaenssens E.M."/>
            <person name="Foster-Nyarko E."/>
            <person name="Jarju S."/>
            <person name="Secka A."/>
            <person name="Antonio M."/>
            <person name="Oren A."/>
            <person name="Chaudhuri R.R."/>
            <person name="La Ragione R."/>
            <person name="Hildebrand F."/>
            <person name="Pallen M.J."/>
        </authorList>
    </citation>
    <scope>NUCLEOTIDE SEQUENCE</scope>
    <source>
        <strain evidence="2">23274</strain>
    </source>
</reference>
<proteinExistence type="predicted"/>
<feature type="transmembrane region" description="Helical" evidence="1">
    <location>
        <begin position="68"/>
        <end position="87"/>
    </location>
</feature>
<keyword evidence="1" id="KW-0812">Transmembrane</keyword>
<organism evidence="2 3">
    <name type="scientific">Candidatus Odoribacter faecigallinarum</name>
    <dbReference type="NCBI Taxonomy" id="2838706"/>
    <lineage>
        <taxon>Bacteria</taxon>
        <taxon>Pseudomonadati</taxon>
        <taxon>Bacteroidota</taxon>
        <taxon>Bacteroidia</taxon>
        <taxon>Bacteroidales</taxon>
        <taxon>Odoribacteraceae</taxon>
        <taxon>Odoribacter</taxon>
    </lineage>
</organism>
<dbReference type="EMBL" id="DXFT01000036">
    <property type="protein sequence ID" value="HIX02852.1"/>
    <property type="molecule type" value="Genomic_DNA"/>
</dbReference>
<name>A0A9D1UYR0_9BACT</name>
<dbReference type="Proteomes" id="UP000824202">
    <property type="component" value="Unassembled WGS sequence"/>
</dbReference>
<evidence type="ECO:0000313" key="2">
    <source>
        <dbReference type="EMBL" id="HIX02852.1"/>
    </source>
</evidence>
<protein>
    <submittedName>
        <fullName evidence="2">Uncharacterized protein</fullName>
    </submittedName>
</protein>
<feature type="transmembrane region" description="Helical" evidence="1">
    <location>
        <begin position="107"/>
        <end position="123"/>
    </location>
</feature>
<accession>A0A9D1UYR0</accession>
<gene>
    <name evidence="2" type="ORF">H9863_01885</name>
</gene>
<feature type="transmembrane region" description="Helical" evidence="1">
    <location>
        <begin position="7"/>
        <end position="23"/>
    </location>
</feature>
<reference evidence="2" key="2">
    <citation type="submission" date="2021-04" db="EMBL/GenBank/DDBJ databases">
        <authorList>
            <person name="Gilroy R."/>
        </authorList>
    </citation>
    <scope>NUCLEOTIDE SEQUENCE</scope>
    <source>
        <strain evidence="2">23274</strain>
    </source>
</reference>
<evidence type="ECO:0000313" key="3">
    <source>
        <dbReference type="Proteomes" id="UP000824202"/>
    </source>
</evidence>